<dbReference type="EMBL" id="FOWP01000007">
    <property type="protein sequence ID" value="SFP22579.1"/>
    <property type="molecule type" value="Genomic_DNA"/>
</dbReference>
<evidence type="ECO:0000256" key="1">
    <source>
        <dbReference type="ARBA" id="ARBA00008950"/>
    </source>
</evidence>
<dbReference type="RefSeq" id="WP_074939446.1">
    <property type="nucleotide sequence ID" value="NZ_FOWP01000007.1"/>
</dbReference>
<dbReference type="SUPFAM" id="SSF56300">
    <property type="entry name" value="Metallo-dependent phosphatases"/>
    <property type="match status" value="1"/>
</dbReference>
<sequence>MRIGLIADTHNLLRPEALAALLGVDHLIHAGDIGGPHILAELQRIAPLSVVRGNNDQDSWTDAIPERLTLRFDDITLHVLHDLKQLDIDPAAQGIDVVITGHSHKPLHELRDGVLYLNPGSAGPRRFKLPIGVGILHIKDDAVQFELITLEV</sequence>
<reference evidence="6 7" key="1">
    <citation type="submission" date="2016-10" db="EMBL/GenBank/DDBJ databases">
        <authorList>
            <person name="de Groot N.N."/>
        </authorList>
    </citation>
    <scope>NUCLEOTIDE SEQUENCE [LARGE SCALE GENOMIC DNA]</scope>
    <source>
        <strain evidence="6 7">CCUG 59231</strain>
    </source>
</reference>
<dbReference type="PANTHER" id="PTHR11124">
    <property type="entry name" value="VACUOLAR SORTING PROTEIN VPS29"/>
    <property type="match status" value="1"/>
</dbReference>
<evidence type="ECO:0000256" key="2">
    <source>
        <dbReference type="ARBA" id="ARBA00022723"/>
    </source>
</evidence>
<organism evidence="6 7">
    <name type="scientific">Ectopseudomonas composti</name>
    <dbReference type="NCBI Taxonomy" id="658457"/>
    <lineage>
        <taxon>Bacteria</taxon>
        <taxon>Pseudomonadati</taxon>
        <taxon>Pseudomonadota</taxon>
        <taxon>Gammaproteobacteria</taxon>
        <taxon>Pseudomonadales</taxon>
        <taxon>Pseudomonadaceae</taxon>
        <taxon>Ectopseudomonas</taxon>
    </lineage>
</organism>
<evidence type="ECO:0000256" key="3">
    <source>
        <dbReference type="ARBA" id="ARBA00022801"/>
    </source>
</evidence>
<proteinExistence type="inferred from homology"/>
<name>A0A1I5NLA9_9GAMM</name>
<dbReference type="GO" id="GO:0016787">
    <property type="term" value="F:hydrolase activity"/>
    <property type="evidence" value="ECO:0007669"/>
    <property type="project" value="UniProtKB-UniRule"/>
</dbReference>
<dbReference type="Proteomes" id="UP000182400">
    <property type="component" value="Unassembled WGS sequence"/>
</dbReference>
<gene>
    <name evidence="6" type="ORF">SAMN05216601_10742</name>
</gene>
<keyword evidence="2 4" id="KW-0479">Metal-binding</keyword>
<dbReference type="Pfam" id="PF12850">
    <property type="entry name" value="Metallophos_2"/>
    <property type="match status" value="1"/>
</dbReference>
<comment type="similarity">
    <text evidence="1 4">Belongs to the metallophosphoesterase superfamily. YfcE family.</text>
</comment>
<dbReference type="GO" id="GO:0046872">
    <property type="term" value="F:metal ion binding"/>
    <property type="evidence" value="ECO:0007669"/>
    <property type="project" value="UniProtKB-KW"/>
</dbReference>
<dbReference type="EC" id="3.1.4.-" evidence="4"/>
<dbReference type="InterPro" id="IPR020935">
    <property type="entry name" value="PdiEstase_YfcE_CS"/>
</dbReference>
<dbReference type="AlphaFoldDB" id="A0A1I5NLA9"/>
<dbReference type="NCBIfam" id="TIGR00040">
    <property type="entry name" value="yfcE"/>
    <property type="match status" value="1"/>
</dbReference>
<dbReference type="InterPro" id="IPR024654">
    <property type="entry name" value="Calcineurin-like_PHP_lpxH"/>
</dbReference>
<evidence type="ECO:0000256" key="4">
    <source>
        <dbReference type="RuleBase" id="RU362039"/>
    </source>
</evidence>
<dbReference type="OrthoDB" id="9785951at2"/>
<dbReference type="STRING" id="658457.SAMN05216601_10742"/>
<evidence type="ECO:0000259" key="5">
    <source>
        <dbReference type="Pfam" id="PF12850"/>
    </source>
</evidence>
<dbReference type="InterPro" id="IPR029052">
    <property type="entry name" value="Metallo-depent_PP-like"/>
</dbReference>
<dbReference type="InterPro" id="IPR000979">
    <property type="entry name" value="Phosphodiesterase_MJ0936/Vps29"/>
</dbReference>
<keyword evidence="3" id="KW-0378">Hydrolase</keyword>
<dbReference type="PROSITE" id="PS01269">
    <property type="entry name" value="UPF0025"/>
    <property type="match status" value="1"/>
</dbReference>
<evidence type="ECO:0000313" key="7">
    <source>
        <dbReference type="Proteomes" id="UP000182400"/>
    </source>
</evidence>
<protein>
    <recommendedName>
        <fullName evidence="4">Phosphoesterase</fullName>
        <ecNumber evidence="4">3.1.4.-</ecNumber>
    </recommendedName>
</protein>
<feature type="domain" description="Calcineurin-like phosphoesterase" evidence="5">
    <location>
        <begin position="1"/>
        <end position="141"/>
    </location>
</feature>
<comment type="cofactor">
    <cofactor evidence="4">
        <name>a divalent metal cation</name>
        <dbReference type="ChEBI" id="CHEBI:60240"/>
    </cofactor>
</comment>
<dbReference type="Gene3D" id="3.60.21.10">
    <property type="match status" value="1"/>
</dbReference>
<accession>A0A1I5NLA9</accession>
<evidence type="ECO:0000313" key="6">
    <source>
        <dbReference type="EMBL" id="SFP22579.1"/>
    </source>
</evidence>